<dbReference type="Gene3D" id="3.40.50.720">
    <property type="entry name" value="NAD(P)-binding Rossmann-like Domain"/>
    <property type="match status" value="1"/>
</dbReference>
<proteinExistence type="predicted"/>
<dbReference type="EMBL" id="PDOD01000001">
    <property type="protein sequence ID" value="PYZ95209.1"/>
    <property type="molecule type" value="Genomic_DNA"/>
</dbReference>
<keyword evidence="3" id="KW-1185">Reference proteome</keyword>
<organism evidence="2 3">
    <name type="scientific">Salipaludibacillus keqinensis</name>
    <dbReference type="NCBI Taxonomy" id="2045207"/>
    <lineage>
        <taxon>Bacteria</taxon>
        <taxon>Bacillati</taxon>
        <taxon>Bacillota</taxon>
        <taxon>Bacilli</taxon>
        <taxon>Bacillales</taxon>
        <taxon>Bacillaceae</taxon>
    </lineage>
</organism>
<dbReference type="AlphaFoldDB" id="A0A323TK83"/>
<evidence type="ECO:0000313" key="3">
    <source>
        <dbReference type="Proteomes" id="UP000248214"/>
    </source>
</evidence>
<evidence type="ECO:0000259" key="1">
    <source>
        <dbReference type="SMART" id="SM00881"/>
    </source>
</evidence>
<sequence>MENPTQNQIKEILEQSKRIAIVGLSNRPDRTSYQIGEALLRAGYEIIPVNPTIDEVFGIKAVSCVTEIQGSIDIVNVFRRSEHLVDVANKTVETDAKVFWAQLGLSSEEAYTIIKDAGKTAIMDRCIKVDHAILVK</sequence>
<gene>
    <name evidence="2" type="ORF">CR194_06750</name>
</gene>
<protein>
    <submittedName>
        <fullName evidence="2">CoA-binding protein</fullName>
    </submittedName>
</protein>
<dbReference type="Proteomes" id="UP000248214">
    <property type="component" value="Unassembled WGS sequence"/>
</dbReference>
<evidence type="ECO:0000313" key="2">
    <source>
        <dbReference type="EMBL" id="PYZ95209.1"/>
    </source>
</evidence>
<name>A0A323TK83_9BACI</name>
<dbReference type="PANTHER" id="PTHR33303:SF2">
    <property type="entry name" value="COA-BINDING DOMAIN-CONTAINING PROTEIN"/>
    <property type="match status" value="1"/>
</dbReference>
<dbReference type="InterPro" id="IPR003781">
    <property type="entry name" value="CoA-bd"/>
</dbReference>
<comment type="caution">
    <text evidence="2">The sequence shown here is derived from an EMBL/GenBank/DDBJ whole genome shotgun (WGS) entry which is preliminary data.</text>
</comment>
<reference evidence="2 3" key="1">
    <citation type="submission" date="2017-10" db="EMBL/GenBank/DDBJ databases">
        <title>Bacillus sp. nov., a halophilic bacterium isolated from a Keqin Lake.</title>
        <authorList>
            <person name="Wang H."/>
        </authorList>
    </citation>
    <scope>NUCLEOTIDE SEQUENCE [LARGE SCALE GENOMIC DNA]</scope>
    <source>
        <strain evidence="2 3">KQ-12</strain>
    </source>
</reference>
<dbReference type="OrthoDB" id="9804695at2"/>
<feature type="domain" description="CoA-binding" evidence="1">
    <location>
        <begin position="12"/>
        <end position="105"/>
    </location>
</feature>
<dbReference type="SUPFAM" id="SSF51735">
    <property type="entry name" value="NAD(P)-binding Rossmann-fold domains"/>
    <property type="match status" value="1"/>
</dbReference>
<dbReference type="InterPro" id="IPR036291">
    <property type="entry name" value="NAD(P)-bd_dom_sf"/>
</dbReference>
<accession>A0A323TK83</accession>
<dbReference type="SMART" id="SM00881">
    <property type="entry name" value="CoA_binding"/>
    <property type="match status" value="1"/>
</dbReference>
<dbReference type="RefSeq" id="WP_110608844.1">
    <property type="nucleotide sequence ID" value="NZ_PDOD01000001.1"/>
</dbReference>
<dbReference type="Pfam" id="PF13380">
    <property type="entry name" value="CoA_binding_2"/>
    <property type="match status" value="1"/>
</dbReference>
<dbReference type="PANTHER" id="PTHR33303">
    <property type="entry name" value="CYTOPLASMIC PROTEIN-RELATED"/>
    <property type="match status" value="1"/>
</dbReference>